<dbReference type="OrthoDB" id="5875120at2759"/>
<reference evidence="2 3" key="1">
    <citation type="submission" date="2014-11" db="EMBL/GenBank/DDBJ databases">
        <title>Genetic blueprint of the zoonotic pathogen Toxocara canis.</title>
        <authorList>
            <person name="Zhu X.-Q."/>
            <person name="Korhonen P.K."/>
            <person name="Cai H."/>
            <person name="Young N.D."/>
            <person name="Nejsum P."/>
            <person name="von Samson-Himmelstjerna G."/>
            <person name="Boag P.R."/>
            <person name="Tan P."/>
            <person name="Li Q."/>
            <person name="Min J."/>
            <person name="Yang Y."/>
            <person name="Wang X."/>
            <person name="Fang X."/>
            <person name="Hall R.S."/>
            <person name="Hofmann A."/>
            <person name="Sternberg P.W."/>
            <person name="Jex A.R."/>
            <person name="Gasser R.B."/>
        </authorList>
    </citation>
    <scope>NUCLEOTIDE SEQUENCE [LARGE SCALE GENOMIC DNA]</scope>
    <source>
        <strain evidence="2">PN_DK_2014</strain>
    </source>
</reference>
<dbReference type="STRING" id="6265.A0A0B2UZV1"/>
<comment type="caution">
    <text evidence="2">The sequence shown here is derived from an EMBL/GenBank/DDBJ whole genome shotgun (WGS) entry which is preliminary data.</text>
</comment>
<organism evidence="2 3">
    <name type="scientific">Toxocara canis</name>
    <name type="common">Canine roundworm</name>
    <dbReference type="NCBI Taxonomy" id="6265"/>
    <lineage>
        <taxon>Eukaryota</taxon>
        <taxon>Metazoa</taxon>
        <taxon>Ecdysozoa</taxon>
        <taxon>Nematoda</taxon>
        <taxon>Chromadorea</taxon>
        <taxon>Rhabditida</taxon>
        <taxon>Spirurina</taxon>
        <taxon>Ascaridomorpha</taxon>
        <taxon>Ascaridoidea</taxon>
        <taxon>Toxocaridae</taxon>
        <taxon>Toxocara</taxon>
    </lineage>
</organism>
<evidence type="ECO:0000313" key="3">
    <source>
        <dbReference type="Proteomes" id="UP000031036"/>
    </source>
</evidence>
<evidence type="ECO:0000313" key="2">
    <source>
        <dbReference type="EMBL" id="KHN74345.1"/>
    </source>
</evidence>
<keyword evidence="3" id="KW-1185">Reference proteome</keyword>
<feature type="compositionally biased region" description="Pro residues" evidence="1">
    <location>
        <begin position="40"/>
        <end position="52"/>
    </location>
</feature>
<accession>A0A0B2UZV1</accession>
<name>A0A0B2UZV1_TOXCA</name>
<protein>
    <submittedName>
        <fullName evidence="2">Uncharacterized protein</fullName>
    </submittedName>
</protein>
<evidence type="ECO:0000256" key="1">
    <source>
        <dbReference type="SAM" id="MobiDB-lite"/>
    </source>
</evidence>
<gene>
    <name evidence="2" type="ORF">Tcan_07344</name>
</gene>
<dbReference type="Proteomes" id="UP000031036">
    <property type="component" value="Unassembled WGS sequence"/>
</dbReference>
<sequence>MGTTSTDLCADSRSRFTHTKALFEQLERSEQLPSFYSPRPQRPPPPPLPPKPLLQCPSSPLSQGQLKEFKEKAVIDVKALVVMSLTDDISSRRCVKDSFLAAIIS</sequence>
<feature type="region of interest" description="Disordered" evidence="1">
    <location>
        <begin position="29"/>
        <end position="60"/>
    </location>
</feature>
<proteinExistence type="predicted"/>
<dbReference type="AlphaFoldDB" id="A0A0B2UZV1"/>
<dbReference type="EMBL" id="JPKZ01002921">
    <property type="protein sequence ID" value="KHN74345.1"/>
    <property type="molecule type" value="Genomic_DNA"/>
</dbReference>